<accession>A0AAW1T8W9</accession>
<comment type="caution">
    <text evidence="1">The sequence shown here is derived from an EMBL/GenBank/DDBJ whole genome shotgun (WGS) entry which is preliminary data.</text>
</comment>
<proteinExistence type="predicted"/>
<evidence type="ECO:0000313" key="2">
    <source>
        <dbReference type="Proteomes" id="UP001485043"/>
    </source>
</evidence>
<organism evidence="1 2">
    <name type="scientific">Apatococcus fuscideae</name>
    <dbReference type="NCBI Taxonomy" id="2026836"/>
    <lineage>
        <taxon>Eukaryota</taxon>
        <taxon>Viridiplantae</taxon>
        <taxon>Chlorophyta</taxon>
        <taxon>core chlorophytes</taxon>
        <taxon>Trebouxiophyceae</taxon>
        <taxon>Chlorellales</taxon>
        <taxon>Chlorellaceae</taxon>
        <taxon>Apatococcus</taxon>
    </lineage>
</organism>
<protein>
    <submittedName>
        <fullName evidence="1">Uncharacterized protein</fullName>
    </submittedName>
</protein>
<reference evidence="1 2" key="1">
    <citation type="journal article" date="2024" name="Nat. Commun.">
        <title>Phylogenomics reveals the evolutionary origins of lichenization in chlorophyte algae.</title>
        <authorList>
            <person name="Puginier C."/>
            <person name="Libourel C."/>
            <person name="Otte J."/>
            <person name="Skaloud P."/>
            <person name="Haon M."/>
            <person name="Grisel S."/>
            <person name="Petersen M."/>
            <person name="Berrin J.G."/>
            <person name="Delaux P.M."/>
            <person name="Dal Grande F."/>
            <person name="Keller J."/>
        </authorList>
    </citation>
    <scope>NUCLEOTIDE SEQUENCE [LARGE SCALE GENOMIC DNA]</scope>
    <source>
        <strain evidence="1 2">SAG 2523</strain>
    </source>
</reference>
<gene>
    <name evidence="1" type="ORF">WJX84_010519</name>
</gene>
<evidence type="ECO:0000313" key="1">
    <source>
        <dbReference type="EMBL" id="KAK9865254.1"/>
    </source>
</evidence>
<dbReference type="Proteomes" id="UP001485043">
    <property type="component" value="Unassembled WGS sequence"/>
</dbReference>
<sequence length="166" mass="18407">MLGLGGQAACRNAPRCLSSNARLETKQTTSRVGNRSTLVFPFLTSASLRLQESDTPPICYGLRWLQMRQPHAPLNPLHHQSIPFYEPLNARAVSHILVERHLCSCNQQCRLQACLYGQMTTTHWLQAHENDQDLQLGDAELDENSQSTSGHGAPLCALLQHVQPSG</sequence>
<name>A0AAW1T8W9_9CHLO</name>
<dbReference type="EMBL" id="JALJOV010000266">
    <property type="protein sequence ID" value="KAK9865254.1"/>
    <property type="molecule type" value="Genomic_DNA"/>
</dbReference>
<dbReference type="AlphaFoldDB" id="A0AAW1T8W9"/>
<keyword evidence="2" id="KW-1185">Reference proteome</keyword>